<dbReference type="AlphaFoldDB" id="A0A1H1SK65"/>
<feature type="transmembrane region" description="Helical" evidence="3">
    <location>
        <begin position="189"/>
        <end position="214"/>
    </location>
</feature>
<dbReference type="EMBL" id="LT629749">
    <property type="protein sequence ID" value="SDS48233.1"/>
    <property type="molecule type" value="Genomic_DNA"/>
</dbReference>
<sequence length="238" mass="24224">MRVLRRGPLLGLAGQEALLVGLDRTVGLGAAGWVVGLVVGLVTVLALTTGLERTATPRLGPADRVTLVRVVLTGGVAALAADALVGPPAPGALVGLAVLGLVLDGVDGRVARRTGTASAFGARFDVEADALLVLVLSLHVARDLGAWVLLIGAARYLFVLAGWLLPWLGAALPPRPWRKVVGVGQAAALLLAASGLVPPLAAGAVVALALLLLAESFGRDALWLHRHRPALVSKALLS</sequence>
<dbReference type="InterPro" id="IPR000462">
    <property type="entry name" value="CDP-OH_P_trans"/>
</dbReference>
<dbReference type="GO" id="GO:0016020">
    <property type="term" value="C:membrane"/>
    <property type="evidence" value="ECO:0007669"/>
    <property type="project" value="InterPro"/>
</dbReference>
<keyword evidence="5" id="KW-1185">Reference proteome</keyword>
<organism evidence="4 5">
    <name type="scientific">Friedmanniella luteola</name>
    <dbReference type="NCBI Taxonomy" id="546871"/>
    <lineage>
        <taxon>Bacteria</taxon>
        <taxon>Bacillati</taxon>
        <taxon>Actinomycetota</taxon>
        <taxon>Actinomycetes</taxon>
        <taxon>Propionibacteriales</taxon>
        <taxon>Nocardioidaceae</taxon>
        <taxon>Friedmanniella</taxon>
    </lineage>
</organism>
<name>A0A1H1SK65_9ACTN</name>
<evidence type="ECO:0000256" key="2">
    <source>
        <dbReference type="RuleBase" id="RU003750"/>
    </source>
</evidence>
<evidence type="ECO:0000313" key="5">
    <source>
        <dbReference type="Proteomes" id="UP000199092"/>
    </source>
</evidence>
<keyword evidence="1 2" id="KW-0808">Transferase</keyword>
<dbReference type="InterPro" id="IPR048254">
    <property type="entry name" value="CDP_ALCOHOL_P_TRANSF_CS"/>
</dbReference>
<dbReference type="RefSeq" id="WP_091412214.1">
    <property type="nucleotide sequence ID" value="NZ_LT629749.1"/>
</dbReference>
<proteinExistence type="inferred from homology"/>
<evidence type="ECO:0000313" key="4">
    <source>
        <dbReference type="EMBL" id="SDS48233.1"/>
    </source>
</evidence>
<accession>A0A1H1SK65</accession>
<dbReference type="GO" id="GO:0016780">
    <property type="term" value="F:phosphotransferase activity, for other substituted phosphate groups"/>
    <property type="evidence" value="ECO:0007669"/>
    <property type="project" value="InterPro"/>
</dbReference>
<protein>
    <submittedName>
        <fullName evidence="4">CDP-alcohol phosphatidyltransferase</fullName>
    </submittedName>
</protein>
<keyword evidence="3" id="KW-0472">Membrane</keyword>
<dbReference type="Pfam" id="PF01066">
    <property type="entry name" value="CDP-OH_P_transf"/>
    <property type="match status" value="1"/>
</dbReference>
<evidence type="ECO:0000256" key="3">
    <source>
        <dbReference type="SAM" id="Phobius"/>
    </source>
</evidence>
<feature type="transmembrane region" description="Helical" evidence="3">
    <location>
        <begin position="147"/>
        <end position="168"/>
    </location>
</feature>
<keyword evidence="3" id="KW-1133">Transmembrane helix</keyword>
<keyword evidence="3" id="KW-0812">Transmembrane</keyword>
<dbReference type="Proteomes" id="UP000199092">
    <property type="component" value="Chromosome I"/>
</dbReference>
<feature type="transmembrane region" description="Helical" evidence="3">
    <location>
        <begin position="26"/>
        <end position="47"/>
    </location>
</feature>
<dbReference type="Gene3D" id="1.20.120.1760">
    <property type="match status" value="1"/>
</dbReference>
<feature type="transmembrane region" description="Helical" evidence="3">
    <location>
        <begin position="67"/>
        <end position="85"/>
    </location>
</feature>
<dbReference type="PROSITE" id="PS00379">
    <property type="entry name" value="CDP_ALCOHOL_P_TRANSF"/>
    <property type="match status" value="1"/>
</dbReference>
<comment type="similarity">
    <text evidence="2">Belongs to the CDP-alcohol phosphatidyltransferase class-I family.</text>
</comment>
<evidence type="ECO:0000256" key="1">
    <source>
        <dbReference type="ARBA" id="ARBA00022679"/>
    </source>
</evidence>
<reference evidence="4 5" key="1">
    <citation type="submission" date="2016-10" db="EMBL/GenBank/DDBJ databases">
        <authorList>
            <person name="de Groot N.N."/>
        </authorList>
    </citation>
    <scope>NUCLEOTIDE SEQUENCE [LARGE SCALE GENOMIC DNA]</scope>
    <source>
        <strain evidence="4 5">DSM 21741</strain>
    </source>
</reference>
<dbReference type="STRING" id="546871.SAMN04488543_1819"/>
<gene>
    <name evidence="4" type="ORF">SAMN04488543_1819</name>
</gene>
<dbReference type="GO" id="GO:0008654">
    <property type="term" value="P:phospholipid biosynthetic process"/>
    <property type="evidence" value="ECO:0007669"/>
    <property type="project" value="InterPro"/>
</dbReference>
<dbReference type="InterPro" id="IPR043130">
    <property type="entry name" value="CDP-OH_PTrfase_TM_dom"/>
</dbReference>